<dbReference type="Proteomes" id="UP000266301">
    <property type="component" value="Chromosome"/>
</dbReference>
<dbReference type="RefSeq" id="WP_119970701.1">
    <property type="nucleotide sequence ID" value="NZ_CP032416.1"/>
</dbReference>
<feature type="domain" description="DUF6385" evidence="1">
    <location>
        <begin position="221"/>
        <end position="303"/>
    </location>
</feature>
<keyword evidence="3" id="KW-1185">Reference proteome</keyword>
<sequence>MSNNIVFQHSAGELKSAVYGYDGSQYRPIKTNSNGDLNVSIQEVDSITSGTVQVSKGTLTAVEEIDSITNGTIHVSSGTLSEIEEVGSVSSVTGGTVQVSKGTLTAVEEIDSITNGTIHVSSGTLSEIEEVGSVSSITGGTVQVSKGTLTTIEKIDSITNGTVHVSTGTVLTQGFDGISNQSIKVDTNGQLMVGLYDREFTEMSETIADISTTGTFGTVIDTSKYQDYSWYINRLSSSTGDTINVQLAVAPTPTANYALIGGMGTVIGETAQVITNEYYFHYTKLKVWTPSRTATVQVWFNGRY</sequence>
<dbReference type="AlphaFoldDB" id="A0A386H2L2"/>
<dbReference type="Pfam" id="PF19912">
    <property type="entry name" value="DUF6385"/>
    <property type="match status" value="1"/>
</dbReference>
<organism evidence="2 3">
    <name type="scientific">Clostridium fermenticellae</name>
    <dbReference type="NCBI Taxonomy" id="2068654"/>
    <lineage>
        <taxon>Bacteria</taxon>
        <taxon>Bacillati</taxon>
        <taxon>Bacillota</taxon>
        <taxon>Clostridia</taxon>
        <taxon>Eubacteriales</taxon>
        <taxon>Clostridiaceae</taxon>
        <taxon>Clostridium</taxon>
    </lineage>
</organism>
<dbReference type="KEGG" id="cfer:D4Z93_04335"/>
<gene>
    <name evidence="2" type="ORF">D4Z93_04335</name>
</gene>
<protein>
    <recommendedName>
        <fullName evidence="1">DUF6385 domain-containing protein</fullName>
    </recommendedName>
</protein>
<dbReference type="InterPro" id="IPR045965">
    <property type="entry name" value="DUF6385"/>
</dbReference>
<proteinExistence type="predicted"/>
<evidence type="ECO:0000313" key="3">
    <source>
        <dbReference type="Proteomes" id="UP000266301"/>
    </source>
</evidence>
<evidence type="ECO:0000313" key="2">
    <source>
        <dbReference type="EMBL" id="AYD39785.1"/>
    </source>
</evidence>
<reference evidence="2 3" key="1">
    <citation type="journal article" date="2019" name="Int. J. Syst. Evol. Microbiol.">
        <title>Clostridium fermenticellae sp. nov., isolated from the mud in a fermentation cellar for the production of the Chinese liquor, baijiu.</title>
        <authorList>
            <person name="Xu P.X."/>
            <person name="Chai L.J."/>
            <person name="Qiu T."/>
            <person name="Zhang X.J."/>
            <person name="Lu Z.M."/>
            <person name="Xiao C."/>
            <person name="Wang S.T."/>
            <person name="Shen C.H."/>
            <person name="Shi J.S."/>
            <person name="Xu Z.H."/>
        </authorList>
    </citation>
    <scope>NUCLEOTIDE SEQUENCE [LARGE SCALE GENOMIC DNA]</scope>
    <source>
        <strain evidence="2 3">JN500901</strain>
    </source>
</reference>
<name>A0A386H2L2_9CLOT</name>
<accession>A0A386H2L2</accession>
<dbReference type="OrthoDB" id="2078973at2"/>
<dbReference type="EMBL" id="CP032416">
    <property type="protein sequence ID" value="AYD39785.1"/>
    <property type="molecule type" value="Genomic_DNA"/>
</dbReference>
<evidence type="ECO:0000259" key="1">
    <source>
        <dbReference type="Pfam" id="PF19912"/>
    </source>
</evidence>